<protein>
    <submittedName>
        <fullName evidence="2">Uncharacterized protein</fullName>
    </submittedName>
</protein>
<dbReference type="PANTHER" id="PTHR14932:SF1">
    <property type="entry name" value="RAB-LIKE PROTEIN 6"/>
    <property type="match status" value="1"/>
</dbReference>
<dbReference type="EMBL" id="HBIC01022890">
    <property type="protein sequence ID" value="CAE0282565.1"/>
    <property type="molecule type" value="Transcribed_RNA"/>
</dbReference>
<reference evidence="2" key="1">
    <citation type="submission" date="2021-01" db="EMBL/GenBank/DDBJ databases">
        <authorList>
            <person name="Corre E."/>
            <person name="Pelletier E."/>
            <person name="Niang G."/>
            <person name="Scheremetjew M."/>
            <person name="Finn R."/>
            <person name="Kale V."/>
            <person name="Holt S."/>
            <person name="Cochrane G."/>
            <person name="Meng A."/>
            <person name="Brown T."/>
            <person name="Cohen L."/>
        </authorList>
    </citation>
    <scope>NUCLEOTIDE SEQUENCE</scope>
    <source>
        <strain evidence="2">CCAP 955/1</strain>
    </source>
</reference>
<dbReference type="GO" id="GO:0005525">
    <property type="term" value="F:GTP binding"/>
    <property type="evidence" value="ECO:0007669"/>
    <property type="project" value="InterPro"/>
</dbReference>
<name>A0A7S3H1L3_9STRA</name>
<dbReference type="GO" id="GO:0005829">
    <property type="term" value="C:cytosol"/>
    <property type="evidence" value="ECO:0007669"/>
    <property type="project" value="TreeGrafter"/>
</dbReference>
<feature type="compositionally biased region" description="Low complexity" evidence="1">
    <location>
        <begin position="424"/>
        <end position="439"/>
    </location>
</feature>
<evidence type="ECO:0000256" key="1">
    <source>
        <dbReference type="SAM" id="MobiDB-lite"/>
    </source>
</evidence>
<dbReference type="Pfam" id="PF08477">
    <property type="entry name" value="Roc"/>
    <property type="match status" value="1"/>
</dbReference>
<dbReference type="Gene3D" id="3.40.50.300">
    <property type="entry name" value="P-loop containing nucleotide triphosphate hydrolases"/>
    <property type="match status" value="1"/>
</dbReference>
<feature type="compositionally biased region" description="Polar residues" evidence="1">
    <location>
        <begin position="406"/>
        <end position="418"/>
    </location>
</feature>
<sequence>MKVLLCGERGAGKTMLWRRLQGQPFSYEHESTAEIQSATINWTSPLSSRTAAGKDDVVKVEVWDVVDRAIVVDKPSSESVAAEMVYNLTGEAEEGRHSIVPLDASIVDIYKDSHAVIFMINPFDRQSLQYVKDKYPQVPGHVSVLLIVNFKDKSTQPSNQTVVALQEVQTMCAEIRSFRSNCANDDVTVLETSLLDCYGLLNLHHYLDVPFLRLKQRILQEQLVSVESDLHLCHAGMERKTSNESSYEEYLRQYNARKRERMNQNRDLDESKPPTITTEHSMSAPPLVTTKAAAPLMTVLHKEPPVPPVVVPPHPQLTIKAVTATDKAVSTGSATHAIKAPAAEVKVVEVVEPPSPSRQATATAVSVSVTDNSDTPNVTHQISAANSDSTASQYGGSVAPYEPSPYTVSDDASVTPESSVVHESAFPSAPPQATASTSTTDAVNISLSYSDDGNSAVNNDAAVHSNTTVVEQNNLVSRGDSPVETAVLEVPLNVDGDALLDSFLALEEEEEEEKEVKGNSGNHVTAVNDDTVKAAVVAGDTIAVKEGDSDREASGASPTSHSTNTRTNSSNNRYTLGTLKKIPSDSDSSDDDNEQERGNAKLNQKVNFGGKMLRSVKSVAEKSPTAGSAGMSGGGLRKARPSGNKGGNSSSSDVTNKNAVLKGVTDLEDVDL</sequence>
<dbReference type="AlphaFoldDB" id="A0A7S3H1L3"/>
<dbReference type="InterPro" id="IPR040385">
    <property type="entry name" value="RABL6"/>
</dbReference>
<evidence type="ECO:0000313" key="2">
    <source>
        <dbReference type="EMBL" id="CAE0282565.1"/>
    </source>
</evidence>
<feature type="compositionally biased region" description="Basic and acidic residues" evidence="1">
    <location>
        <begin position="543"/>
        <end position="553"/>
    </location>
</feature>
<feature type="compositionally biased region" description="Basic and acidic residues" evidence="1">
    <location>
        <begin position="261"/>
        <end position="272"/>
    </location>
</feature>
<dbReference type="SUPFAM" id="SSF52540">
    <property type="entry name" value="P-loop containing nucleoside triphosphate hydrolases"/>
    <property type="match status" value="1"/>
</dbReference>
<feature type="region of interest" description="Disordered" evidence="1">
    <location>
        <begin position="353"/>
        <end position="439"/>
    </location>
</feature>
<proteinExistence type="predicted"/>
<gene>
    <name evidence="2" type="ORF">SELO1098_LOCUS11399</name>
</gene>
<feature type="region of interest" description="Disordered" evidence="1">
    <location>
        <begin position="543"/>
        <end position="672"/>
    </location>
</feature>
<organism evidence="2">
    <name type="scientific">Spumella elongata</name>
    <dbReference type="NCBI Taxonomy" id="89044"/>
    <lineage>
        <taxon>Eukaryota</taxon>
        <taxon>Sar</taxon>
        <taxon>Stramenopiles</taxon>
        <taxon>Ochrophyta</taxon>
        <taxon>Chrysophyceae</taxon>
        <taxon>Chromulinales</taxon>
        <taxon>Chromulinaceae</taxon>
        <taxon>Spumella</taxon>
    </lineage>
</organism>
<feature type="compositionally biased region" description="Polar residues" evidence="1">
    <location>
        <begin position="357"/>
        <end position="395"/>
    </location>
</feature>
<dbReference type="PANTHER" id="PTHR14932">
    <property type="entry name" value="RAS GTPASE-RELATED"/>
    <property type="match status" value="1"/>
</dbReference>
<dbReference type="GO" id="GO:0005634">
    <property type="term" value="C:nucleus"/>
    <property type="evidence" value="ECO:0007669"/>
    <property type="project" value="TreeGrafter"/>
</dbReference>
<feature type="region of interest" description="Disordered" evidence="1">
    <location>
        <begin position="258"/>
        <end position="287"/>
    </location>
</feature>
<dbReference type="InterPro" id="IPR027417">
    <property type="entry name" value="P-loop_NTPase"/>
</dbReference>
<accession>A0A7S3H1L3</accession>
<feature type="compositionally biased region" description="Low complexity" evidence="1">
    <location>
        <begin position="559"/>
        <end position="573"/>
    </location>
</feature>